<keyword evidence="3" id="KW-0378">Hydrolase</keyword>
<dbReference type="EMBL" id="JRLY01000007">
    <property type="protein sequence ID" value="KGO92851.1"/>
    <property type="molecule type" value="Genomic_DNA"/>
</dbReference>
<organism evidence="7 8">
    <name type="scientific">Flavobacterium subsaxonicum WB 4.1-42 = DSM 21790</name>
    <dbReference type="NCBI Taxonomy" id="1121898"/>
    <lineage>
        <taxon>Bacteria</taxon>
        <taxon>Pseudomonadati</taxon>
        <taxon>Bacteroidota</taxon>
        <taxon>Flavobacteriia</taxon>
        <taxon>Flavobacteriales</taxon>
        <taxon>Flavobacteriaceae</taxon>
        <taxon>Flavobacterium</taxon>
    </lineage>
</organism>
<dbReference type="RefSeq" id="WP_026993115.1">
    <property type="nucleotide sequence ID" value="NZ_JRLY01000007.1"/>
</dbReference>
<dbReference type="Pfam" id="PF01451">
    <property type="entry name" value="LMWPc"/>
    <property type="match status" value="1"/>
</dbReference>
<dbReference type="PRINTS" id="PR00719">
    <property type="entry name" value="LMWPTPASE"/>
</dbReference>
<gene>
    <name evidence="7" type="ORF">Q766_09445</name>
</gene>
<dbReference type="GO" id="GO:0004725">
    <property type="term" value="F:protein tyrosine phosphatase activity"/>
    <property type="evidence" value="ECO:0007669"/>
    <property type="project" value="UniProtKB-EC"/>
</dbReference>
<evidence type="ECO:0000259" key="6">
    <source>
        <dbReference type="SMART" id="SM00226"/>
    </source>
</evidence>
<comment type="similarity">
    <text evidence="1">Belongs to the low molecular weight phosphotyrosine protein phosphatase family.</text>
</comment>
<accession>A0A0A2MMQ2</accession>
<dbReference type="SMART" id="SM00226">
    <property type="entry name" value="LMWPc"/>
    <property type="match status" value="1"/>
</dbReference>
<evidence type="ECO:0000313" key="7">
    <source>
        <dbReference type="EMBL" id="KGO92851.1"/>
    </source>
</evidence>
<dbReference type="STRING" id="1121898.GCA_000422725_02795"/>
<dbReference type="AlphaFoldDB" id="A0A0A2MMQ2"/>
<evidence type="ECO:0000256" key="1">
    <source>
        <dbReference type="ARBA" id="ARBA00011063"/>
    </source>
</evidence>
<dbReference type="PANTHER" id="PTHR11717">
    <property type="entry name" value="LOW MOLECULAR WEIGHT PROTEIN TYROSINE PHOSPHATASE"/>
    <property type="match status" value="1"/>
</dbReference>
<dbReference type="eggNOG" id="COG0394">
    <property type="taxonomic scope" value="Bacteria"/>
</dbReference>
<evidence type="ECO:0000256" key="5">
    <source>
        <dbReference type="PIRSR" id="PIRSR617867-1"/>
    </source>
</evidence>
<dbReference type="InterPro" id="IPR017867">
    <property type="entry name" value="Tyr_phospatase_low_mol_wt"/>
</dbReference>
<dbReference type="InterPro" id="IPR023485">
    <property type="entry name" value="Ptyr_pPase"/>
</dbReference>
<dbReference type="InterPro" id="IPR050438">
    <property type="entry name" value="LMW_PTPase"/>
</dbReference>
<dbReference type="Proteomes" id="UP000030111">
    <property type="component" value="Unassembled WGS sequence"/>
</dbReference>
<dbReference type="SUPFAM" id="SSF52788">
    <property type="entry name" value="Phosphotyrosine protein phosphatases I"/>
    <property type="match status" value="1"/>
</dbReference>
<keyword evidence="4" id="KW-0904">Protein phosphatase</keyword>
<dbReference type="InterPro" id="IPR036196">
    <property type="entry name" value="Ptyr_pPase_sf"/>
</dbReference>
<feature type="active site" description="Nucleophile" evidence="5">
    <location>
        <position position="9"/>
    </location>
</feature>
<dbReference type="OrthoDB" id="9784339at2"/>
<protein>
    <recommendedName>
        <fullName evidence="2">protein-tyrosine-phosphatase</fullName>
        <ecNumber evidence="2">3.1.3.48</ecNumber>
    </recommendedName>
</protein>
<evidence type="ECO:0000256" key="2">
    <source>
        <dbReference type="ARBA" id="ARBA00013064"/>
    </source>
</evidence>
<sequence length="157" mass="17273">MPVKILMVCLGNICRSPLAEGILQSKLPTDKFLVDSAGTGNWHAGQGPDPRSVATAKNRGLDISCQKARQIKKADFTEFDHIYVMDSSNLKDVTQLAPTPQAKAKVKLMMDEIFPGQKVDVPDPYYGGPEGFDNVYDMLDDACELVAAKLLKEHHIQ</sequence>
<dbReference type="CDD" id="cd16343">
    <property type="entry name" value="LMWPTP"/>
    <property type="match status" value="1"/>
</dbReference>
<evidence type="ECO:0000256" key="3">
    <source>
        <dbReference type="ARBA" id="ARBA00022801"/>
    </source>
</evidence>
<dbReference type="PANTHER" id="PTHR11717:SF7">
    <property type="entry name" value="LOW MOLECULAR WEIGHT PHOSPHOTYROSINE PROTEIN PHOSPHATASE"/>
    <property type="match status" value="1"/>
</dbReference>
<keyword evidence="8" id="KW-1185">Reference proteome</keyword>
<dbReference type="Gene3D" id="3.40.50.2300">
    <property type="match status" value="1"/>
</dbReference>
<feature type="domain" description="Phosphotyrosine protein phosphatase I" evidence="6">
    <location>
        <begin position="3"/>
        <end position="149"/>
    </location>
</feature>
<dbReference type="EC" id="3.1.3.48" evidence="2"/>
<name>A0A0A2MMQ2_9FLAO</name>
<feature type="active site" evidence="5">
    <location>
        <position position="15"/>
    </location>
</feature>
<evidence type="ECO:0000313" key="8">
    <source>
        <dbReference type="Proteomes" id="UP000030111"/>
    </source>
</evidence>
<comment type="caution">
    <text evidence="7">The sequence shown here is derived from an EMBL/GenBank/DDBJ whole genome shotgun (WGS) entry which is preliminary data.</text>
</comment>
<feature type="active site" description="Proton donor" evidence="5">
    <location>
        <position position="123"/>
    </location>
</feature>
<proteinExistence type="inferred from homology"/>
<reference evidence="7 8" key="1">
    <citation type="submission" date="2013-09" db="EMBL/GenBank/DDBJ databases">
        <authorList>
            <person name="Zeng Z."/>
            <person name="Chen C."/>
        </authorList>
    </citation>
    <scope>NUCLEOTIDE SEQUENCE [LARGE SCALE GENOMIC DNA]</scope>
    <source>
        <strain evidence="7 8">WB 4.1-42</strain>
    </source>
</reference>
<evidence type="ECO:0000256" key="4">
    <source>
        <dbReference type="ARBA" id="ARBA00022912"/>
    </source>
</evidence>